<sequence>MVTGVVFGKETMGACLFKNMFWAGMSSTQRSKKTTLKQFMEQYEYALANKVESENELDELEKQFQSAYTNLKFQEFQKQFFGKLDYLCSKTKECDIVSEYEVQKWITFGEEEEKKRKQVSFIVDFNSETNETHCNCRLFEFRGMVCKHQLMV</sequence>
<name>A0ACC0PEB8_RHOML</name>
<organism evidence="1 2">
    <name type="scientific">Rhododendron molle</name>
    <name type="common">Chinese azalea</name>
    <name type="synonym">Azalea mollis</name>
    <dbReference type="NCBI Taxonomy" id="49168"/>
    <lineage>
        <taxon>Eukaryota</taxon>
        <taxon>Viridiplantae</taxon>
        <taxon>Streptophyta</taxon>
        <taxon>Embryophyta</taxon>
        <taxon>Tracheophyta</taxon>
        <taxon>Spermatophyta</taxon>
        <taxon>Magnoliopsida</taxon>
        <taxon>eudicotyledons</taxon>
        <taxon>Gunneridae</taxon>
        <taxon>Pentapetalae</taxon>
        <taxon>asterids</taxon>
        <taxon>Ericales</taxon>
        <taxon>Ericaceae</taxon>
        <taxon>Ericoideae</taxon>
        <taxon>Rhodoreae</taxon>
        <taxon>Rhododendron</taxon>
    </lineage>
</organism>
<proteinExistence type="predicted"/>
<dbReference type="Proteomes" id="UP001062846">
    <property type="component" value="Chromosome 3"/>
</dbReference>
<keyword evidence="2" id="KW-1185">Reference proteome</keyword>
<gene>
    <name evidence="1" type="ORF">RHMOL_Rhmol03G0150900</name>
</gene>
<reference evidence="1" key="1">
    <citation type="submission" date="2022-02" db="EMBL/GenBank/DDBJ databases">
        <title>Plant Genome Project.</title>
        <authorList>
            <person name="Zhang R.-G."/>
        </authorList>
    </citation>
    <scope>NUCLEOTIDE SEQUENCE</scope>
    <source>
        <strain evidence="1">AT1</strain>
    </source>
</reference>
<comment type="caution">
    <text evidence="1">The sequence shown here is derived from an EMBL/GenBank/DDBJ whole genome shotgun (WGS) entry which is preliminary data.</text>
</comment>
<protein>
    <submittedName>
        <fullName evidence="1">Uncharacterized protein</fullName>
    </submittedName>
</protein>
<evidence type="ECO:0000313" key="1">
    <source>
        <dbReference type="EMBL" id="KAI8564005.1"/>
    </source>
</evidence>
<accession>A0ACC0PEB8</accession>
<dbReference type="EMBL" id="CM046390">
    <property type="protein sequence ID" value="KAI8564005.1"/>
    <property type="molecule type" value="Genomic_DNA"/>
</dbReference>
<evidence type="ECO:0000313" key="2">
    <source>
        <dbReference type="Proteomes" id="UP001062846"/>
    </source>
</evidence>